<dbReference type="EMBL" id="BMHB01000001">
    <property type="protein sequence ID" value="GGI14044.1"/>
    <property type="molecule type" value="Genomic_DNA"/>
</dbReference>
<evidence type="ECO:0000256" key="3">
    <source>
        <dbReference type="ARBA" id="ARBA00011738"/>
    </source>
</evidence>
<feature type="modified residue" description="N6-(pyridoxal phosphate)lysine" evidence="9">
    <location>
        <position position="222"/>
    </location>
</feature>
<dbReference type="Gene3D" id="3.40.640.10">
    <property type="entry name" value="Type I PLP-dependent aspartate aminotransferase-like (Major domain)"/>
    <property type="match status" value="1"/>
</dbReference>
<organism evidence="11 12">
    <name type="scientific">Gottfriedia solisilvae</name>
    <dbReference type="NCBI Taxonomy" id="1516104"/>
    <lineage>
        <taxon>Bacteria</taxon>
        <taxon>Bacillati</taxon>
        <taxon>Bacillota</taxon>
        <taxon>Bacilli</taxon>
        <taxon>Bacillales</taxon>
        <taxon>Bacillaceae</taxon>
        <taxon>Gottfriedia</taxon>
    </lineage>
</organism>
<dbReference type="InterPro" id="IPR050106">
    <property type="entry name" value="HistidinolP_aminotransfase"/>
</dbReference>
<evidence type="ECO:0000256" key="7">
    <source>
        <dbReference type="ARBA" id="ARBA00023102"/>
    </source>
</evidence>
<evidence type="ECO:0000256" key="8">
    <source>
        <dbReference type="ARBA" id="ARBA00047481"/>
    </source>
</evidence>
<comment type="caution">
    <text evidence="11">The sequence shown here is derived from an EMBL/GenBank/DDBJ whole genome shotgun (WGS) entry which is preliminary data.</text>
</comment>
<protein>
    <recommendedName>
        <fullName evidence="9">Histidinol-phosphate aminotransferase</fullName>
        <ecNumber evidence="9">2.6.1.9</ecNumber>
    </recommendedName>
    <alternativeName>
        <fullName evidence="9">Imidazole acetol-phosphate transaminase</fullName>
    </alternativeName>
</protein>
<dbReference type="PROSITE" id="PS00599">
    <property type="entry name" value="AA_TRANSFER_CLASS_2"/>
    <property type="match status" value="1"/>
</dbReference>
<reference evidence="12" key="1">
    <citation type="journal article" date="2019" name="Int. J. Syst. Evol. Microbiol.">
        <title>The Global Catalogue of Microorganisms (GCM) 10K type strain sequencing project: providing services to taxonomists for standard genome sequencing and annotation.</title>
        <authorList>
            <consortium name="The Broad Institute Genomics Platform"/>
            <consortium name="The Broad Institute Genome Sequencing Center for Infectious Disease"/>
            <person name="Wu L."/>
            <person name="Ma J."/>
        </authorList>
    </citation>
    <scope>NUCLEOTIDE SEQUENCE [LARGE SCALE GENOMIC DNA]</scope>
    <source>
        <strain evidence="12">CGMCC 1.14993</strain>
    </source>
</reference>
<dbReference type="InterPro" id="IPR015422">
    <property type="entry name" value="PyrdxlP-dep_Trfase_small"/>
</dbReference>
<comment type="cofactor">
    <cofactor evidence="1 9">
        <name>pyridoxal 5'-phosphate</name>
        <dbReference type="ChEBI" id="CHEBI:597326"/>
    </cofactor>
</comment>
<evidence type="ECO:0000256" key="4">
    <source>
        <dbReference type="ARBA" id="ARBA00022576"/>
    </source>
</evidence>
<keyword evidence="9" id="KW-0028">Amino-acid biosynthesis</keyword>
<comment type="pathway">
    <text evidence="2 9">Amino-acid biosynthesis; L-histidine biosynthesis; L-histidine from 5-phospho-alpha-D-ribose 1-diphosphate: step 7/9.</text>
</comment>
<evidence type="ECO:0000256" key="6">
    <source>
        <dbReference type="ARBA" id="ARBA00022898"/>
    </source>
</evidence>
<evidence type="ECO:0000259" key="10">
    <source>
        <dbReference type="Pfam" id="PF00155"/>
    </source>
</evidence>
<dbReference type="InterPro" id="IPR005861">
    <property type="entry name" value="HisP_aminotrans"/>
</dbReference>
<dbReference type="RefSeq" id="WP_087998461.1">
    <property type="nucleotide sequence ID" value="NZ_BMHB01000001.1"/>
</dbReference>
<dbReference type="GO" id="GO:0004400">
    <property type="term" value="F:histidinol-phosphate transaminase activity"/>
    <property type="evidence" value="ECO:0007669"/>
    <property type="project" value="UniProtKB-UniRule"/>
</dbReference>
<dbReference type="OrthoDB" id="9813612at2"/>
<dbReference type="PANTHER" id="PTHR43643">
    <property type="entry name" value="HISTIDINOL-PHOSPHATE AMINOTRANSFERASE 2"/>
    <property type="match status" value="1"/>
</dbReference>
<gene>
    <name evidence="11" type="primary">hisC1</name>
    <name evidence="9" type="synonym">hisC</name>
    <name evidence="11" type="ORF">GCM10007380_20970</name>
</gene>
<evidence type="ECO:0000256" key="5">
    <source>
        <dbReference type="ARBA" id="ARBA00022679"/>
    </source>
</evidence>
<dbReference type="Pfam" id="PF00155">
    <property type="entry name" value="Aminotran_1_2"/>
    <property type="match status" value="1"/>
</dbReference>
<comment type="similarity">
    <text evidence="9">Belongs to the class-II pyridoxal-phosphate-dependent aminotransferase family. Histidinol-phosphate aminotransferase subfamily.</text>
</comment>
<dbReference type="Proteomes" id="UP000626244">
    <property type="component" value="Unassembled WGS sequence"/>
</dbReference>
<dbReference type="EC" id="2.6.1.9" evidence="9"/>
<comment type="subunit">
    <text evidence="3 9">Homodimer.</text>
</comment>
<dbReference type="AlphaFoldDB" id="A0A8J3EYM6"/>
<dbReference type="InterPro" id="IPR015421">
    <property type="entry name" value="PyrdxlP-dep_Trfase_major"/>
</dbReference>
<dbReference type="UniPathway" id="UPA00031">
    <property type="reaction ID" value="UER00012"/>
</dbReference>
<evidence type="ECO:0000256" key="1">
    <source>
        <dbReference type="ARBA" id="ARBA00001933"/>
    </source>
</evidence>
<proteinExistence type="inferred from homology"/>
<dbReference type="CDD" id="cd00609">
    <property type="entry name" value="AAT_like"/>
    <property type="match status" value="1"/>
</dbReference>
<name>A0A8J3EYM6_9BACI</name>
<sequence>MYVKPQILTLQAYKPGKPSEVVMREYGLDKVVKLASNENPFGCSPKVFEELRNVVSKFAIYPDGATEILSEKVANFLGVAPNQLIFGSGADEVIQMISRALLTKEHNIVQAALTFSQYSHHAVIEGAEVRSVPLVNGVHDLDEMLEQVDQNTKIVWICNPNNPTGTYINTRQLTAFLENVPSSTFVVVDEAYFEYVSASDYPKTISLLNKYENLVVLRTFSKAYGLASFRIGYGVANSKLIEEINIARLPFNTSMVAQVAAIASLEDQVFIQNCVQQNKKGMEQYTAFFDAYGIEYYPSQANFIYIPVSNSQEIFTRLEAKGYIIRAFPDGIRITIGTAAENEGLILHLKAILTDKSAIK</sequence>
<dbReference type="InterPro" id="IPR001917">
    <property type="entry name" value="Aminotrans_II_pyridoxalP_BS"/>
</dbReference>
<dbReference type="InterPro" id="IPR015424">
    <property type="entry name" value="PyrdxlP-dep_Trfase"/>
</dbReference>
<dbReference type="HAMAP" id="MF_01023">
    <property type="entry name" value="HisC_aminotrans_2"/>
    <property type="match status" value="1"/>
</dbReference>
<comment type="catalytic activity">
    <reaction evidence="8 9">
        <text>L-histidinol phosphate + 2-oxoglutarate = 3-(imidazol-4-yl)-2-oxopropyl phosphate + L-glutamate</text>
        <dbReference type="Rhea" id="RHEA:23744"/>
        <dbReference type="ChEBI" id="CHEBI:16810"/>
        <dbReference type="ChEBI" id="CHEBI:29985"/>
        <dbReference type="ChEBI" id="CHEBI:57766"/>
        <dbReference type="ChEBI" id="CHEBI:57980"/>
        <dbReference type="EC" id="2.6.1.9"/>
    </reaction>
</comment>
<keyword evidence="4 9" id="KW-0032">Aminotransferase</keyword>
<evidence type="ECO:0000313" key="12">
    <source>
        <dbReference type="Proteomes" id="UP000626244"/>
    </source>
</evidence>
<keyword evidence="5 9" id="KW-0808">Transferase</keyword>
<dbReference type="GO" id="GO:0030170">
    <property type="term" value="F:pyridoxal phosphate binding"/>
    <property type="evidence" value="ECO:0007669"/>
    <property type="project" value="InterPro"/>
</dbReference>
<accession>A0A8J3EYM6</accession>
<dbReference type="PANTHER" id="PTHR43643:SF3">
    <property type="entry name" value="HISTIDINOL-PHOSPHATE AMINOTRANSFERASE"/>
    <property type="match status" value="1"/>
</dbReference>
<dbReference type="NCBIfam" id="TIGR01141">
    <property type="entry name" value="hisC"/>
    <property type="match status" value="1"/>
</dbReference>
<dbReference type="InterPro" id="IPR004839">
    <property type="entry name" value="Aminotransferase_I/II_large"/>
</dbReference>
<keyword evidence="12" id="KW-1185">Reference proteome</keyword>
<dbReference type="GO" id="GO:0000105">
    <property type="term" value="P:L-histidine biosynthetic process"/>
    <property type="evidence" value="ECO:0007669"/>
    <property type="project" value="UniProtKB-UniRule"/>
</dbReference>
<keyword evidence="7 9" id="KW-0368">Histidine biosynthesis</keyword>
<keyword evidence="6 9" id="KW-0663">Pyridoxal phosphate</keyword>
<evidence type="ECO:0000256" key="9">
    <source>
        <dbReference type="HAMAP-Rule" id="MF_01023"/>
    </source>
</evidence>
<dbReference type="Gene3D" id="3.90.1150.10">
    <property type="entry name" value="Aspartate Aminotransferase, domain 1"/>
    <property type="match status" value="1"/>
</dbReference>
<feature type="domain" description="Aminotransferase class I/classII large" evidence="10">
    <location>
        <begin position="30"/>
        <end position="346"/>
    </location>
</feature>
<evidence type="ECO:0000313" key="11">
    <source>
        <dbReference type="EMBL" id="GGI14044.1"/>
    </source>
</evidence>
<evidence type="ECO:0000256" key="2">
    <source>
        <dbReference type="ARBA" id="ARBA00005011"/>
    </source>
</evidence>
<dbReference type="SUPFAM" id="SSF53383">
    <property type="entry name" value="PLP-dependent transferases"/>
    <property type="match status" value="1"/>
</dbReference>